<evidence type="ECO:0000256" key="2">
    <source>
        <dbReference type="SAM" id="MobiDB-lite"/>
    </source>
</evidence>
<evidence type="ECO:0000313" key="3">
    <source>
        <dbReference type="EMBL" id="RWR81827.1"/>
    </source>
</evidence>
<organism evidence="3 4">
    <name type="scientific">Cinnamomum micranthum f. kanehirae</name>
    <dbReference type="NCBI Taxonomy" id="337451"/>
    <lineage>
        <taxon>Eukaryota</taxon>
        <taxon>Viridiplantae</taxon>
        <taxon>Streptophyta</taxon>
        <taxon>Embryophyta</taxon>
        <taxon>Tracheophyta</taxon>
        <taxon>Spermatophyta</taxon>
        <taxon>Magnoliopsida</taxon>
        <taxon>Magnoliidae</taxon>
        <taxon>Laurales</taxon>
        <taxon>Lauraceae</taxon>
        <taxon>Cinnamomum</taxon>
    </lineage>
</organism>
<evidence type="ECO:0000256" key="1">
    <source>
        <dbReference type="SAM" id="Coils"/>
    </source>
</evidence>
<dbReference type="OrthoDB" id="1897593at2759"/>
<evidence type="ECO:0000313" key="4">
    <source>
        <dbReference type="Proteomes" id="UP000283530"/>
    </source>
</evidence>
<dbReference type="EMBL" id="QPKB01000004">
    <property type="protein sequence ID" value="RWR81827.1"/>
    <property type="molecule type" value="Genomic_DNA"/>
</dbReference>
<dbReference type="PANTHER" id="PTHR38378:SF3">
    <property type="entry name" value="MYOSIN HEAVY CHAIN-LIKE PROTEIN"/>
    <property type="match status" value="1"/>
</dbReference>
<comment type="caution">
    <text evidence="3">The sequence shown here is derived from an EMBL/GenBank/DDBJ whole genome shotgun (WGS) entry which is preliminary data.</text>
</comment>
<keyword evidence="4" id="KW-1185">Reference proteome</keyword>
<feature type="coiled-coil region" evidence="1">
    <location>
        <begin position="135"/>
        <end position="169"/>
    </location>
</feature>
<dbReference type="PANTHER" id="PTHR38378">
    <property type="entry name" value="MYOSIN HEAVY CHAIN-LIKE PROTEIN"/>
    <property type="match status" value="1"/>
</dbReference>
<feature type="region of interest" description="Disordered" evidence="2">
    <location>
        <begin position="1"/>
        <end position="20"/>
    </location>
</feature>
<accession>A0A3S3MKS8</accession>
<reference evidence="3 4" key="1">
    <citation type="journal article" date="2019" name="Nat. Plants">
        <title>Stout camphor tree genome fills gaps in understanding of flowering plant genome evolution.</title>
        <authorList>
            <person name="Chaw S.M."/>
            <person name="Liu Y.C."/>
            <person name="Wu Y.W."/>
            <person name="Wang H.Y."/>
            <person name="Lin C.I."/>
            <person name="Wu C.S."/>
            <person name="Ke H.M."/>
            <person name="Chang L.Y."/>
            <person name="Hsu C.Y."/>
            <person name="Yang H.T."/>
            <person name="Sudianto E."/>
            <person name="Hsu M.H."/>
            <person name="Wu K.P."/>
            <person name="Wang L.N."/>
            <person name="Leebens-Mack J.H."/>
            <person name="Tsai I.J."/>
        </authorList>
    </citation>
    <scope>NUCLEOTIDE SEQUENCE [LARGE SCALE GENOMIC DNA]</scope>
    <source>
        <strain evidence="4">cv. Chaw 1501</strain>
        <tissue evidence="3">Young leaves</tissue>
    </source>
</reference>
<proteinExistence type="predicted"/>
<name>A0A3S3MKS8_9MAGN</name>
<dbReference type="AlphaFoldDB" id="A0A3S3MKS8"/>
<dbReference type="Proteomes" id="UP000283530">
    <property type="component" value="Unassembled WGS sequence"/>
</dbReference>
<gene>
    <name evidence="3" type="ORF">CKAN_01052500</name>
</gene>
<keyword evidence="1" id="KW-0175">Coiled coil</keyword>
<keyword evidence="3" id="KW-0449">Lipoprotein</keyword>
<sequence>MAHCRSFSELAPMDRSNDPTLEGITANVKLLLKLIKEHNEAANKDEDGRRPHRVAGMITILDDLKSRVEKSQVSIRKAQFRRCNTELRRTSNVNKDKKPQEPIHEENEKLRRELYSSVAARKSVENMFSSLGKEKEIMSTELARKTHEMKELEEHLNDLKAQNELLLAKVQACAADHKEKLGSVGGGGQVNAALQERNKLLGEQLLRSLEGYRSLKCKLRETMEVNTRMRKKMGGIAQDVTGGLDRIHDFRERIAGEEDVKMMDIENELSSLERMFRCFEGKVKTSTPERGDCVDLKADMPDKKTRSCLIRT</sequence>
<protein>
    <submittedName>
        <fullName evidence="3">Apolipoprotein E</fullName>
    </submittedName>
</protein>